<evidence type="ECO:0000256" key="1">
    <source>
        <dbReference type="SAM" id="MobiDB-lite"/>
    </source>
</evidence>
<feature type="compositionally biased region" description="Basic and acidic residues" evidence="1">
    <location>
        <begin position="311"/>
        <end position="321"/>
    </location>
</feature>
<feature type="region of interest" description="Disordered" evidence="1">
    <location>
        <begin position="487"/>
        <end position="721"/>
    </location>
</feature>
<name>A0AAD5RU83_9PEZI</name>
<dbReference type="AlphaFoldDB" id="A0AAD5RU83"/>
<evidence type="ECO:0000313" key="3">
    <source>
        <dbReference type="Proteomes" id="UP001201980"/>
    </source>
</evidence>
<reference evidence="2" key="1">
    <citation type="submission" date="2022-07" db="EMBL/GenBank/DDBJ databases">
        <title>Draft genome sequence of Zalerion maritima ATCC 34329, a (micro)plastics degrading marine fungus.</title>
        <authorList>
            <person name="Paco A."/>
            <person name="Goncalves M.F.M."/>
            <person name="Rocha-Santos T.A.P."/>
            <person name="Alves A."/>
        </authorList>
    </citation>
    <scope>NUCLEOTIDE SEQUENCE</scope>
    <source>
        <strain evidence="2">ATCC 34329</strain>
    </source>
</reference>
<feature type="compositionally biased region" description="Low complexity" evidence="1">
    <location>
        <begin position="488"/>
        <end position="508"/>
    </location>
</feature>
<feature type="compositionally biased region" description="Basic and acidic residues" evidence="1">
    <location>
        <begin position="373"/>
        <end position="385"/>
    </location>
</feature>
<feature type="compositionally biased region" description="Low complexity" evidence="1">
    <location>
        <begin position="162"/>
        <end position="177"/>
    </location>
</feature>
<comment type="caution">
    <text evidence="2">The sequence shown here is derived from an EMBL/GenBank/DDBJ whole genome shotgun (WGS) entry which is preliminary data.</text>
</comment>
<accession>A0AAD5RU83</accession>
<feature type="compositionally biased region" description="Polar residues" evidence="1">
    <location>
        <begin position="1"/>
        <end position="17"/>
    </location>
</feature>
<feature type="compositionally biased region" description="Polar residues" evidence="1">
    <location>
        <begin position="683"/>
        <end position="695"/>
    </location>
</feature>
<gene>
    <name evidence="2" type="ORF">MKZ38_010171</name>
</gene>
<keyword evidence="3" id="KW-1185">Reference proteome</keyword>
<feature type="region of interest" description="Disordered" evidence="1">
    <location>
        <begin position="351"/>
        <end position="385"/>
    </location>
</feature>
<organism evidence="2 3">
    <name type="scientific">Zalerion maritima</name>
    <dbReference type="NCBI Taxonomy" id="339359"/>
    <lineage>
        <taxon>Eukaryota</taxon>
        <taxon>Fungi</taxon>
        <taxon>Dikarya</taxon>
        <taxon>Ascomycota</taxon>
        <taxon>Pezizomycotina</taxon>
        <taxon>Sordariomycetes</taxon>
        <taxon>Lulworthiomycetidae</taxon>
        <taxon>Lulworthiales</taxon>
        <taxon>Lulworthiaceae</taxon>
        <taxon>Zalerion</taxon>
    </lineage>
</organism>
<dbReference type="Proteomes" id="UP001201980">
    <property type="component" value="Unassembled WGS sequence"/>
</dbReference>
<feature type="region of interest" description="Disordered" evidence="1">
    <location>
        <begin position="162"/>
        <end position="259"/>
    </location>
</feature>
<evidence type="ECO:0000313" key="2">
    <source>
        <dbReference type="EMBL" id="KAJ2903286.1"/>
    </source>
</evidence>
<dbReference type="EMBL" id="JAKWBI020000086">
    <property type="protein sequence ID" value="KAJ2903286.1"/>
    <property type="molecule type" value="Genomic_DNA"/>
</dbReference>
<feature type="compositionally biased region" description="Polar residues" evidence="1">
    <location>
        <begin position="638"/>
        <end position="676"/>
    </location>
</feature>
<feature type="region of interest" description="Disordered" evidence="1">
    <location>
        <begin position="738"/>
        <end position="763"/>
    </location>
</feature>
<feature type="compositionally biased region" description="Pro residues" evidence="1">
    <location>
        <begin position="559"/>
        <end position="579"/>
    </location>
</feature>
<feature type="compositionally biased region" description="Polar residues" evidence="1">
    <location>
        <begin position="223"/>
        <end position="252"/>
    </location>
</feature>
<feature type="compositionally biased region" description="Basic and acidic residues" evidence="1">
    <location>
        <begin position="18"/>
        <end position="27"/>
    </location>
</feature>
<feature type="compositionally biased region" description="Polar residues" evidence="1">
    <location>
        <begin position="418"/>
        <end position="433"/>
    </location>
</feature>
<feature type="region of interest" description="Disordered" evidence="1">
    <location>
        <begin position="400"/>
        <end position="435"/>
    </location>
</feature>
<feature type="compositionally biased region" description="Polar residues" evidence="1">
    <location>
        <begin position="201"/>
        <end position="215"/>
    </location>
</feature>
<sequence>MQTPEQTRTEMPSPTQNKADDQRRGSTEEQTFQLPSKNPEWECGQRWSHPTPDKFIQVDGEAGQYLSNQTEEDKNKTEMKDAKYKPCHAETIVESPQRLAATPPYMDSEQMGPTAESQILSRDDTPESVVVATAAEIDTVTNEDRGAGEQSIHNRILFSSSHLSSSLSPSVQEPSNSITSIRDNHEETNLNSKTSNEDKTSTCNISPCNSANSQKPMPRPVSPLSTRSTSVSISGAENESSNTPVAVSTDCSPKTGRFHSASRHLSSASLLAQATLGAAVAAVGKRGSSSNSHYERSWQDEVDDGNGDVPTSKREDGQDNRHLKRISLPIEQARLSTEEGQWHTQSTVLGGELPWYGGGSRSGSSTPDITTKLPHEQQQRPHSRNEGHIPAIDLIEPGLNPHHPPPPRIQIPCHPKTDSTSFWQSESEQSSAPSLVGTIKHRPFHETQSPSEEYSPFQFPDISDGGVVEAAHALSNEYRDASRFTVYSSRQRQPSQQHPQQQWNSQGSNGYVPERSYHPLRLYPQGPPMNTRHPRIPPNGLRRPPRLREPQQYYNRLQEPPPGRYSPGSFPPGGNPPRSRPPEQGYAQRTHQYPPNGNGWARPNWQGSYPRHPSGPPPGPRSQARNGPNRGPGPSPLHTYTTGPSSLNPTEPVNTQERTDPSNSTSPQNKGISLSDKNWALSKGTNTTPRNNDSDSIAEDPPSQWETNPDLYSGAGWGDSGDWVESVYDGNDWVVIPHGGPTAPSSSHGPPPRVGMGRRFIGR</sequence>
<protein>
    <submittedName>
        <fullName evidence="2">Uncharacterized protein</fullName>
    </submittedName>
</protein>
<feature type="region of interest" description="Disordered" evidence="1">
    <location>
        <begin position="1"/>
        <end position="55"/>
    </location>
</feature>
<proteinExistence type="predicted"/>
<feature type="region of interest" description="Disordered" evidence="1">
    <location>
        <begin position="285"/>
        <end position="325"/>
    </location>
</feature>
<feature type="region of interest" description="Disordered" evidence="1">
    <location>
        <begin position="92"/>
        <end position="126"/>
    </location>
</feature>